<keyword evidence="1" id="KW-0812">Transmembrane</keyword>
<accession>A0ABY5I6R8</accession>
<proteinExistence type="predicted"/>
<organism evidence="2 3">
    <name type="scientific">Allocoprobacillus halotolerans</name>
    <dbReference type="NCBI Taxonomy" id="2944914"/>
    <lineage>
        <taxon>Bacteria</taxon>
        <taxon>Bacillati</taxon>
        <taxon>Bacillota</taxon>
        <taxon>Erysipelotrichia</taxon>
        <taxon>Erysipelotrichales</taxon>
        <taxon>Erysipelotrichaceae</taxon>
        <taxon>Allocoprobacillus</taxon>
    </lineage>
</organism>
<evidence type="ECO:0000256" key="1">
    <source>
        <dbReference type="SAM" id="Phobius"/>
    </source>
</evidence>
<feature type="transmembrane region" description="Helical" evidence="1">
    <location>
        <begin position="61"/>
        <end position="80"/>
    </location>
</feature>
<feature type="transmembrane region" description="Helical" evidence="1">
    <location>
        <begin position="6"/>
        <end position="31"/>
    </location>
</feature>
<evidence type="ECO:0000313" key="3">
    <source>
        <dbReference type="Proteomes" id="UP001060112"/>
    </source>
</evidence>
<protein>
    <recommendedName>
        <fullName evidence="4">MatE protein</fullName>
    </recommendedName>
</protein>
<evidence type="ECO:0008006" key="4">
    <source>
        <dbReference type="Google" id="ProtNLM"/>
    </source>
</evidence>
<name>A0ABY5I6R8_9FIRM</name>
<reference evidence="2" key="1">
    <citation type="submission" date="2022-07" db="EMBL/GenBank/DDBJ databases">
        <title>Faecal culturing of patients with breast cancer.</title>
        <authorList>
            <person name="Teng N.M.Y."/>
            <person name="Kiu R."/>
            <person name="Evans R."/>
            <person name="Baker D.J."/>
            <person name="Zenner C."/>
            <person name="Robinson S.D."/>
            <person name="Hall L.J."/>
        </authorList>
    </citation>
    <scope>NUCLEOTIDE SEQUENCE</scope>
    <source>
        <strain evidence="2">LH1062</strain>
    </source>
</reference>
<dbReference type="RefSeq" id="WP_290140903.1">
    <property type="nucleotide sequence ID" value="NZ_CP101620.1"/>
</dbReference>
<keyword evidence="1" id="KW-0472">Membrane</keyword>
<sequence length="82" mass="9191">MICAVFPWNLIGSGIGTSLAMRIIIVVFALLGDYHATKAKQTNRYIKQKYGFEIQVNAMKLGYYLSVIMTIMGLFALFMYGA</sequence>
<evidence type="ECO:0000313" key="2">
    <source>
        <dbReference type="EMBL" id="UTY39647.1"/>
    </source>
</evidence>
<keyword evidence="3" id="KW-1185">Reference proteome</keyword>
<dbReference type="EMBL" id="CP101620">
    <property type="protein sequence ID" value="UTY39647.1"/>
    <property type="molecule type" value="Genomic_DNA"/>
</dbReference>
<gene>
    <name evidence="2" type="ORF">NMU03_02120</name>
</gene>
<keyword evidence="1" id="KW-1133">Transmembrane helix</keyword>
<dbReference type="Proteomes" id="UP001060112">
    <property type="component" value="Chromosome"/>
</dbReference>